<dbReference type="EMBL" id="FSRU01000002">
    <property type="protein sequence ID" value="SIO58555.1"/>
    <property type="molecule type" value="Genomic_DNA"/>
</dbReference>
<keyword evidence="2" id="KW-1185">Reference proteome</keyword>
<dbReference type="Proteomes" id="UP000185151">
    <property type="component" value="Unassembled WGS sequence"/>
</dbReference>
<protein>
    <submittedName>
        <fullName evidence="1">Uncharacterized protein</fullName>
    </submittedName>
</protein>
<evidence type="ECO:0000313" key="2">
    <source>
        <dbReference type="Proteomes" id="UP000185151"/>
    </source>
</evidence>
<organism evidence="1 2">
    <name type="scientific">Paraburkholderia phenazinium</name>
    <dbReference type="NCBI Taxonomy" id="60549"/>
    <lineage>
        <taxon>Bacteria</taxon>
        <taxon>Pseudomonadati</taxon>
        <taxon>Pseudomonadota</taxon>
        <taxon>Betaproteobacteria</taxon>
        <taxon>Burkholderiales</taxon>
        <taxon>Burkholderiaceae</taxon>
        <taxon>Paraburkholderia</taxon>
    </lineage>
</organism>
<name>A0A1N6KPU2_9BURK</name>
<evidence type="ECO:0000313" key="1">
    <source>
        <dbReference type="EMBL" id="SIO58555.1"/>
    </source>
</evidence>
<sequence>MDRAWLRFAQKLEYRDPVRLLKDFRKVESRIATSNTPKKIKSLRTNSLREFRELREAAIFCHGMSQRLGQKVFVGKGESQDYDFVASWVTEGKQHLAPVQIKEVVPVDLNSKASVQATVDALTKYVDSDELTVAIHLNRQTSFDPVQLVVPALNIAALWVFAALAADQSVWGLWGNFMESPSGMRFRYPV</sequence>
<proteinExistence type="predicted"/>
<reference evidence="1 2" key="1">
    <citation type="submission" date="2016-11" db="EMBL/GenBank/DDBJ databases">
        <authorList>
            <person name="Jaros S."/>
            <person name="Januszkiewicz K."/>
            <person name="Wedrychowicz H."/>
        </authorList>
    </citation>
    <scope>NUCLEOTIDE SEQUENCE [LARGE SCALE GENOMIC DNA]</scope>
    <source>
        <strain evidence="1 2">GAS95</strain>
    </source>
</reference>
<accession>A0A1N6KPU2</accession>
<gene>
    <name evidence="1" type="ORF">SAMN05444165_4190</name>
</gene>
<dbReference type="RefSeq" id="WP_074298784.1">
    <property type="nucleotide sequence ID" value="NZ_FSRU01000002.1"/>
</dbReference>
<dbReference type="AlphaFoldDB" id="A0A1N6KPU2"/>
<dbReference type="OrthoDB" id="6064780at2"/>